<dbReference type="HOGENOM" id="CLU_2807753_0_0_10"/>
<reference evidence="1" key="1">
    <citation type="submission" date="2011-09" db="EMBL/GenBank/DDBJ databases">
        <title>The permanent draft genome of Mucilaginibacter paludis DSM 18603.</title>
        <authorList>
            <consortium name="US DOE Joint Genome Institute (JGI-PGF)"/>
            <person name="Lucas S."/>
            <person name="Han J."/>
            <person name="Lapidus A."/>
            <person name="Bruce D."/>
            <person name="Goodwin L."/>
            <person name="Pitluck S."/>
            <person name="Peters L."/>
            <person name="Kyrpides N."/>
            <person name="Mavromatis K."/>
            <person name="Ivanova N."/>
            <person name="Mikhailova N."/>
            <person name="Held B."/>
            <person name="Detter J.C."/>
            <person name="Tapia R."/>
            <person name="Han C."/>
            <person name="Land M."/>
            <person name="Hauser L."/>
            <person name="Markowitz V."/>
            <person name="Cheng J.-F."/>
            <person name="Hugenholtz P."/>
            <person name="Woyke T."/>
            <person name="Wu D."/>
            <person name="Tindall B."/>
            <person name="Brambilla E."/>
            <person name="Klenk H.-P."/>
            <person name="Eisen J.A."/>
        </authorList>
    </citation>
    <scope>NUCLEOTIDE SEQUENCE [LARGE SCALE GENOMIC DNA]</scope>
    <source>
        <strain evidence="1">DSM 18603</strain>
    </source>
</reference>
<gene>
    <name evidence="1" type="ORF">Mucpa_2642</name>
</gene>
<sequence>MQVNCIKFAKYIPFKKSAKISIFYFMRKVYFTHKINLLYVLYVNKPCVSYSYFDKKKFFNPFFFYML</sequence>
<protein>
    <submittedName>
        <fullName evidence="1">Uncharacterized protein</fullName>
    </submittedName>
</protein>
<evidence type="ECO:0000313" key="1">
    <source>
        <dbReference type="EMBL" id="EHQ26756.1"/>
    </source>
</evidence>
<organism evidence="1 2">
    <name type="scientific">Mucilaginibacter paludis DSM 18603</name>
    <dbReference type="NCBI Taxonomy" id="714943"/>
    <lineage>
        <taxon>Bacteria</taxon>
        <taxon>Pseudomonadati</taxon>
        <taxon>Bacteroidota</taxon>
        <taxon>Sphingobacteriia</taxon>
        <taxon>Sphingobacteriales</taxon>
        <taxon>Sphingobacteriaceae</taxon>
        <taxon>Mucilaginibacter</taxon>
    </lineage>
</organism>
<proteinExistence type="predicted"/>
<name>H1Y4H2_9SPHI</name>
<keyword evidence="2" id="KW-1185">Reference proteome</keyword>
<accession>H1Y4H2</accession>
<dbReference type="EMBL" id="CM001403">
    <property type="protein sequence ID" value="EHQ26756.1"/>
    <property type="molecule type" value="Genomic_DNA"/>
</dbReference>
<dbReference type="AlphaFoldDB" id="H1Y4H2"/>
<evidence type="ECO:0000313" key="2">
    <source>
        <dbReference type="Proteomes" id="UP000002774"/>
    </source>
</evidence>
<dbReference type="Proteomes" id="UP000002774">
    <property type="component" value="Chromosome"/>
</dbReference>